<name>A0ABQ9JZZ8_9CUCU</name>
<organism evidence="1 2">
    <name type="scientific">Molorchus minor</name>
    <dbReference type="NCBI Taxonomy" id="1323400"/>
    <lineage>
        <taxon>Eukaryota</taxon>
        <taxon>Metazoa</taxon>
        <taxon>Ecdysozoa</taxon>
        <taxon>Arthropoda</taxon>
        <taxon>Hexapoda</taxon>
        <taxon>Insecta</taxon>
        <taxon>Pterygota</taxon>
        <taxon>Neoptera</taxon>
        <taxon>Endopterygota</taxon>
        <taxon>Coleoptera</taxon>
        <taxon>Polyphaga</taxon>
        <taxon>Cucujiformia</taxon>
        <taxon>Chrysomeloidea</taxon>
        <taxon>Cerambycidae</taxon>
        <taxon>Lamiinae</taxon>
        <taxon>Monochamini</taxon>
        <taxon>Molorchus</taxon>
    </lineage>
</organism>
<keyword evidence="2" id="KW-1185">Reference proteome</keyword>
<evidence type="ECO:0000313" key="1">
    <source>
        <dbReference type="EMBL" id="KAJ8982835.1"/>
    </source>
</evidence>
<accession>A0ABQ9JZZ8</accession>
<reference evidence="1" key="1">
    <citation type="journal article" date="2023" name="Insect Mol. Biol.">
        <title>Genome sequencing provides insights into the evolution of gene families encoding plant cell wall-degrading enzymes in longhorned beetles.</title>
        <authorList>
            <person name="Shin N.R."/>
            <person name="Okamura Y."/>
            <person name="Kirsch R."/>
            <person name="Pauchet Y."/>
        </authorList>
    </citation>
    <scope>NUCLEOTIDE SEQUENCE</scope>
    <source>
        <strain evidence="1">MMC_N1</strain>
    </source>
</reference>
<sequence>MTPVNLFTNSNKFLVRHTLKRLANVSFTDNRQFSATSSRNMRFVQYKLKTGGPQQLGAQISNDGDIFDISAVDSSIPNSLVKFLATGNGIYEKAKSEFHTNITLVRRLIIKKINLFTKEKDIM</sequence>
<protein>
    <submittedName>
        <fullName evidence="1">Uncharacterized protein</fullName>
    </submittedName>
</protein>
<dbReference type="Proteomes" id="UP001162164">
    <property type="component" value="Unassembled WGS sequence"/>
</dbReference>
<gene>
    <name evidence="1" type="ORF">NQ317_014224</name>
</gene>
<comment type="caution">
    <text evidence="1">The sequence shown here is derived from an EMBL/GenBank/DDBJ whole genome shotgun (WGS) entry which is preliminary data.</text>
</comment>
<proteinExistence type="predicted"/>
<evidence type="ECO:0000313" key="2">
    <source>
        <dbReference type="Proteomes" id="UP001162164"/>
    </source>
</evidence>
<dbReference type="EMBL" id="JAPWTJ010000105">
    <property type="protein sequence ID" value="KAJ8982835.1"/>
    <property type="molecule type" value="Genomic_DNA"/>
</dbReference>